<dbReference type="AlphaFoldDB" id="A0AAV4RBF7"/>
<accession>A0AAV4RBF7</accession>
<reference evidence="1 2" key="1">
    <citation type="submission" date="2021-06" db="EMBL/GenBank/DDBJ databases">
        <title>Caerostris extrusa draft genome.</title>
        <authorList>
            <person name="Kono N."/>
            <person name="Arakawa K."/>
        </authorList>
    </citation>
    <scope>NUCLEOTIDE SEQUENCE [LARGE SCALE GENOMIC DNA]</scope>
</reference>
<keyword evidence="2" id="KW-1185">Reference proteome</keyword>
<dbReference type="EMBL" id="BPLR01007508">
    <property type="protein sequence ID" value="GIY17418.1"/>
    <property type="molecule type" value="Genomic_DNA"/>
</dbReference>
<dbReference type="Proteomes" id="UP001054945">
    <property type="component" value="Unassembled WGS sequence"/>
</dbReference>
<sequence length="154" mass="17154">MTCASYVTHRMFGVPSLPLHAHLSSMGARDDTIGGVSIAGCFLIDAGSTEALATLRVASLVPNDRLEFLQMRGQKMQIASSNFRGGSRLNISLSVLLFNRVRPTSVRSEYRKRGIVDMQLQFYLLMTNIRNISTMHCPECTVTKKEIQKRCDAQ</sequence>
<name>A0AAV4RBF7_CAEEX</name>
<evidence type="ECO:0000313" key="2">
    <source>
        <dbReference type="Proteomes" id="UP001054945"/>
    </source>
</evidence>
<evidence type="ECO:0000313" key="1">
    <source>
        <dbReference type="EMBL" id="GIY17418.1"/>
    </source>
</evidence>
<gene>
    <name evidence="1" type="ORF">CEXT_239041</name>
</gene>
<organism evidence="1 2">
    <name type="scientific">Caerostris extrusa</name>
    <name type="common">Bark spider</name>
    <name type="synonym">Caerostris bankana</name>
    <dbReference type="NCBI Taxonomy" id="172846"/>
    <lineage>
        <taxon>Eukaryota</taxon>
        <taxon>Metazoa</taxon>
        <taxon>Ecdysozoa</taxon>
        <taxon>Arthropoda</taxon>
        <taxon>Chelicerata</taxon>
        <taxon>Arachnida</taxon>
        <taxon>Araneae</taxon>
        <taxon>Araneomorphae</taxon>
        <taxon>Entelegynae</taxon>
        <taxon>Araneoidea</taxon>
        <taxon>Araneidae</taxon>
        <taxon>Caerostris</taxon>
    </lineage>
</organism>
<comment type="caution">
    <text evidence="1">The sequence shown here is derived from an EMBL/GenBank/DDBJ whole genome shotgun (WGS) entry which is preliminary data.</text>
</comment>
<proteinExistence type="predicted"/>
<protein>
    <submittedName>
        <fullName evidence="1">Uncharacterized protein</fullName>
    </submittedName>
</protein>